<accession>A0ABT1MK70</accession>
<name>A0ABT1MK70_9BACT</name>
<comment type="caution">
    <text evidence="5">The sequence shown here is derived from an EMBL/GenBank/DDBJ whole genome shotgun (WGS) entry which is preliminary data.</text>
</comment>
<dbReference type="InterPro" id="IPR020449">
    <property type="entry name" value="Tscrpt_reg_AraC-type_HTH"/>
</dbReference>
<evidence type="ECO:0000256" key="3">
    <source>
        <dbReference type="ARBA" id="ARBA00023163"/>
    </source>
</evidence>
<evidence type="ECO:0000259" key="4">
    <source>
        <dbReference type="PROSITE" id="PS01124"/>
    </source>
</evidence>
<dbReference type="SUPFAM" id="SSF46689">
    <property type="entry name" value="Homeodomain-like"/>
    <property type="match status" value="1"/>
</dbReference>
<sequence length="279" mass="31707">MAIIYPHIDLPEQFIAWTDISEDILNLYKQSCKLKAGIFALCIDGSIKASINLIDYKIKAGNLISLLPGSIIQLNQAEENAKLCFMGFSSECIENVNLLKSTMDFLPIITENPVIQLNTDNTEFFNDYISLIARAYSKKTPKLNHEIIKNILSTTLISIGILYKEYSWNTHIANRSEIICKELQKYIIQHYTYERHVSFYAEKLGISLQHLCMVVKQQMGKNVTDIIAGVVIMDAKAKLKSTDMSITEISRSLNFANASFFGKYFKRHVGIGPQEYRNS</sequence>
<feature type="domain" description="HTH araC/xylS-type" evidence="4">
    <location>
        <begin position="181"/>
        <end position="279"/>
    </location>
</feature>
<keyword evidence="1" id="KW-0805">Transcription regulation</keyword>
<dbReference type="PANTHER" id="PTHR43280">
    <property type="entry name" value="ARAC-FAMILY TRANSCRIPTIONAL REGULATOR"/>
    <property type="match status" value="1"/>
</dbReference>
<evidence type="ECO:0000256" key="2">
    <source>
        <dbReference type="ARBA" id="ARBA00023125"/>
    </source>
</evidence>
<evidence type="ECO:0000256" key="1">
    <source>
        <dbReference type="ARBA" id="ARBA00023015"/>
    </source>
</evidence>
<dbReference type="Proteomes" id="UP001205603">
    <property type="component" value="Unassembled WGS sequence"/>
</dbReference>
<dbReference type="RefSeq" id="WP_255028423.1">
    <property type="nucleotide sequence ID" value="NZ_JANDHW010000020.1"/>
</dbReference>
<dbReference type="PRINTS" id="PR00032">
    <property type="entry name" value="HTHARAC"/>
</dbReference>
<dbReference type="PROSITE" id="PS01124">
    <property type="entry name" value="HTH_ARAC_FAMILY_2"/>
    <property type="match status" value="1"/>
</dbReference>
<dbReference type="SMART" id="SM00342">
    <property type="entry name" value="HTH_ARAC"/>
    <property type="match status" value="1"/>
</dbReference>
<gene>
    <name evidence="5" type="ORF">NMU02_13140</name>
</gene>
<keyword evidence="2" id="KW-0238">DNA-binding</keyword>
<dbReference type="PANTHER" id="PTHR43280:SF32">
    <property type="entry name" value="TRANSCRIPTIONAL REGULATORY PROTEIN"/>
    <property type="match status" value="1"/>
</dbReference>
<dbReference type="InterPro" id="IPR009057">
    <property type="entry name" value="Homeodomain-like_sf"/>
</dbReference>
<protein>
    <submittedName>
        <fullName evidence="5">Helix-turn-helix domain-containing protein</fullName>
    </submittedName>
</protein>
<dbReference type="EMBL" id="JANDHW010000020">
    <property type="protein sequence ID" value="MCP9613037.1"/>
    <property type="molecule type" value="Genomic_DNA"/>
</dbReference>
<evidence type="ECO:0000313" key="6">
    <source>
        <dbReference type="Proteomes" id="UP001205603"/>
    </source>
</evidence>
<keyword evidence="3" id="KW-0804">Transcription</keyword>
<keyword evidence="6" id="KW-1185">Reference proteome</keyword>
<dbReference type="Gene3D" id="1.10.10.60">
    <property type="entry name" value="Homeodomain-like"/>
    <property type="match status" value="1"/>
</dbReference>
<organism evidence="5 6">
    <name type="scientific">Coprobacter tertius</name>
    <dbReference type="NCBI Taxonomy" id="2944915"/>
    <lineage>
        <taxon>Bacteria</taxon>
        <taxon>Pseudomonadati</taxon>
        <taxon>Bacteroidota</taxon>
        <taxon>Bacteroidia</taxon>
        <taxon>Bacteroidales</taxon>
        <taxon>Barnesiellaceae</taxon>
        <taxon>Coprobacter</taxon>
    </lineage>
</organism>
<reference evidence="5 6" key="1">
    <citation type="submission" date="2022-07" db="EMBL/GenBank/DDBJ databases">
        <title>Fecal culturing of patients with breast cancer.</title>
        <authorList>
            <person name="Teng N.M.Y."/>
            <person name="Kiu R."/>
            <person name="Evans R."/>
            <person name="Baker D.J."/>
            <person name="Zenner C."/>
            <person name="Robinson S.D."/>
            <person name="Hall L.J."/>
        </authorList>
    </citation>
    <scope>NUCLEOTIDE SEQUENCE [LARGE SCALE GENOMIC DNA]</scope>
    <source>
        <strain evidence="5 6">LH1063</strain>
    </source>
</reference>
<evidence type="ECO:0000313" key="5">
    <source>
        <dbReference type="EMBL" id="MCP9613037.1"/>
    </source>
</evidence>
<proteinExistence type="predicted"/>
<dbReference type="InterPro" id="IPR018060">
    <property type="entry name" value="HTH_AraC"/>
</dbReference>
<dbReference type="Pfam" id="PF12833">
    <property type="entry name" value="HTH_18"/>
    <property type="match status" value="1"/>
</dbReference>